<evidence type="ECO:0000313" key="3">
    <source>
        <dbReference type="Proteomes" id="UP001342314"/>
    </source>
</evidence>
<accession>A0AAV5GT94</accession>
<evidence type="ECO:0000313" key="2">
    <source>
        <dbReference type="EMBL" id="GJN93130.1"/>
    </source>
</evidence>
<dbReference type="Proteomes" id="UP001342314">
    <property type="component" value="Unassembled WGS sequence"/>
</dbReference>
<sequence>MQHPATPAVTPRRARAARVGAPPPPLVNIRAQHHSQCSIAVTISAFTTLLADLNGTWESTAQARDERIAAFRLDWLMGALSRVRPLELLQDGEDESFSDGAGRTSSAASSSVPSLLASSAAGTVAAAAAAARALPPEARDHLLPPDAVERGLLAERTIRRALDRQHQLLLHRDYASLATVARKAMRQTLRTGKPVYIATGLLDAVDFTREFRERGWAAPGVRFGPFRPDLVRFEEVTRSKGEDGERIVSWEVIEIKYSGKTKNLIYTSQKVQAVFYHLNLSRILAPIAHLVPSHKLTLFISHDPLSPAYTEVPLALRTMQATVEHHLFVLLPEWLDAVTEADWQRLQDKLNETAELETPVKEGSASLTFLQKLQASAKSAPPTPGRETNRVGAEAGERSGDLTALDHADPSATTAPSFPHFSATTGSSSSPPDTYAPPPPPSRRDLPAVDAPTPNAASASPSDSTRNTVGSRVSGLFNAIHGAGEAIRGTINSGLDGLGDGIAGRPQGTVDSRSSAAGEETVAQKGAREFQDGVAALKGETTASSRGSGTA</sequence>
<proteinExistence type="predicted"/>
<feature type="region of interest" description="Disordered" evidence="1">
    <location>
        <begin position="374"/>
        <end position="393"/>
    </location>
</feature>
<keyword evidence="3" id="KW-1185">Reference proteome</keyword>
<name>A0AAV5GT94_9BASI</name>
<feature type="region of interest" description="Disordered" evidence="1">
    <location>
        <begin position="402"/>
        <end position="470"/>
    </location>
</feature>
<feature type="compositionally biased region" description="Polar residues" evidence="1">
    <location>
        <begin position="411"/>
        <end position="426"/>
    </location>
</feature>
<reference evidence="2 3" key="1">
    <citation type="submission" date="2021-12" db="EMBL/GenBank/DDBJ databases">
        <title>High titer production of polyol ester of fatty acids by Rhodotorula paludigena BS15 towards product separation-free biomass refinery.</title>
        <authorList>
            <person name="Mano J."/>
            <person name="Ono H."/>
            <person name="Tanaka T."/>
            <person name="Naito K."/>
            <person name="Sushida H."/>
            <person name="Ike M."/>
            <person name="Tokuyasu K."/>
            <person name="Kitaoka M."/>
        </authorList>
    </citation>
    <scope>NUCLEOTIDE SEQUENCE [LARGE SCALE GENOMIC DNA]</scope>
    <source>
        <strain evidence="2 3">BS15</strain>
    </source>
</reference>
<feature type="compositionally biased region" description="Low complexity" evidence="1">
    <location>
        <begin position="450"/>
        <end position="465"/>
    </location>
</feature>
<comment type="caution">
    <text evidence="2">The sequence shown here is derived from an EMBL/GenBank/DDBJ whole genome shotgun (WGS) entry which is preliminary data.</text>
</comment>
<organism evidence="2 3">
    <name type="scientific">Rhodotorula paludigena</name>
    <dbReference type="NCBI Taxonomy" id="86838"/>
    <lineage>
        <taxon>Eukaryota</taxon>
        <taxon>Fungi</taxon>
        <taxon>Dikarya</taxon>
        <taxon>Basidiomycota</taxon>
        <taxon>Pucciniomycotina</taxon>
        <taxon>Microbotryomycetes</taxon>
        <taxon>Sporidiobolales</taxon>
        <taxon>Sporidiobolaceae</taxon>
        <taxon>Rhodotorula</taxon>
    </lineage>
</organism>
<dbReference type="EMBL" id="BQKY01000013">
    <property type="protein sequence ID" value="GJN93130.1"/>
    <property type="molecule type" value="Genomic_DNA"/>
</dbReference>
<dbReference type="AlphaFoldDB" id="A0AAV5GT94"/>
<gene>
    <name evidence="2" type="ORF">Rhopal_006176-T1</name>
</gene>
<evidence type="ECO:0000256" key="1">
    <source>
        <dbReference type="SAM" id="MobiDB-lite"/>
    </source>
</evidence>
<feature type="region of interest" description="Disordered" evidence="1">
    <location>
        <begin position="507"/>
        <end position="528"/>
    </location>
</feature>
<protein>
    <submittedName>
        <fullName evidence="2">Uncharacterized protein</fullName>
    </submittedName>
</protein>